<accession>A0A5C7FGL2</accession>
<protein>
    <submittedName>
        <fullName evidence="2">Uncharacterized protein</fullName>
    </submittedName>
</protein>
<comment type="caution">
    <text evidence="2">The sequence shown here is derived from an EMBL/GenBank/DDBJ whole genome shotgun (WGS) entry which is preliminary data.</text>
</comment>
<dbReference type="RefSeq" id="WP_147931182.1">
    <property type="nucleotide sequence ID" value="NZ_VOXD01000019.1"/>
</dbReference>
<dbReference type="EMBL" id="VOXD01000019">
    <property type="protein sequence ID" value="TXF88765.1"/>
    <property type="molecule type" value="Genomic_DNA"/>
</dbReference>
<proteinExistence type="predicted"/>
<keyword evidence="1" id="KW-1133">Transmembrane helix</keyword>
<organism evidence="2 3">
    <name type="scientific">Neolewinella aurantiaca</name>
    <dbReference type="NCBI Taxonomy" id="2602767"/>
    <lineage>
        <taxon>Bacteria</taxon>
        <taxon>Pseudomonadati</taxon>
        <taxon>Bacteroidota</taxon>
        <taxon>Saprospiria</taxon>
        <taxon>Saprospirales</taxon>
        <taxon>Lewinellaceae</taxon>
        <taxon>Neolewinella</taxon>
    </lineage>
</organism>
<gene>
    <name evidence="2" type="ORF">FUA23_13010</name>
</gene>
<feature type="transmembrane region" description="Helical" evidence="1">
    <location>
        <begin position="82"/>
        <end position="104"/>
    </location>
</feature>
<keyword evidence="1" id="KW-0812">Transmembrane</keyword>
<dbReference type="AlphaFoldDB" id="A0A5C7FGL2"/>
<dbReference type="OrthoDB" id="1490553at2"/>
<name>A0A5C7FGL2_9BACT</name>
<keyword evidence="3" id="KW-1185">Reference proteome</keyword>
<evidence type="ECO:0000256" key="1">
    <source>
        <dbReference type="SAM" id="Phobius"/>
    </source>
</evidence>
<sequence length="412" mass="45928">MAKKTLTERFIQNSVAERLNKEYYRRKPAWVTTEEYTKLKRADVFLAFMRARKRPYVVVVEAKSRTTIHQLKLKEAPRQTRWAGRAITIVFIVGLSAVLGYQWYFNAVNTLLLLGLFVLGSSLISAVLSKLELSALGSISAIEQLGRYPANEKWIAVGEDTFVRPEEYKTLVDQCKKNGLGLIVVDAKGRLKRKLIPSPRHTFNNYLGNYSKESKILSAIDKPADYGPTPPERAKQRRQLLNATALLAVIGLLGLVSYEENYRPVIPDPFSESYVDLENAEIDSVAVPKPAMPADTGAAAGALEVEEPGPDAEDCSSLSVERRSFIVVDALLNPRNSSKRLAELEGAGIAGFTAIPTDCLNSWPEPGRHAVYLDSVFSHRPAAKRYANAHRDRLNKAGIDFRYGKVVKIRPR</sequence>
<reference evidence="2 3" key="1">
    <citation type="submission" date="2019-08" db="EMBL/GenBank/DDBJ databases">
        <title>Lewinella sp. strain SSH13 Genome sequencing and assembly.</title>
        <authorList>
            <person name="Kim I."/>
        </authorList>
    </citation>
    <scope>NUCLEOTIDE SEQUENCE [LARGE SCALE GENOMIC DNA]</scope>
    <source>
        <strain evidence="2 3">SSH13</strain>
    </source>
</reference>
<keyword evidence="1" id="KW-0472">Membrane</keyword>
<evidence type="ECO:0000313" key="2">
    <source>
        <dbReference type="EMBL" id="TXF88765.1"/>
    </source>
</evidence>
<evidence type="ECO:0000313" key="3">
    <source>
        <dbReference type="Proteomes" id="UP000321907"/>
    </source>
</evidence>
<dbReference type="Proteomes" id="UP000321907">
    <property type="component" value="Unassembled WGS sequence"/>
</dbReference>